<dbReference type="AlphaFoldDB" id="A0A3R7R8K8"/>
<gene>
    <name evidence="1" type="ORF">TraAM80_09119</name>
</gene>
<name>A0A3R7R8K8_TRYRA</name>
<evidence type="ECO:0000313" key="2">
    <source>
        <dbReference type="Proteomes" id="UP000283634"/>
    </source>
</evidence>
<evidence type="ECO:0000313" key="1">
    <source>
        <dbReference type="EMBL" id="RNE97826.1"/>
    </source>
</evidence>
<sequence length="111" mass="12212">PNPMRTIPYNPMALLSVERSLAVPSFVWAPDTRPYGGWGAGSLARGHGRSAWPWKFASTSPCCTYRPHPAGEGRLCLRTRYHSSVHFKRGPSRVTDGVPCRMGGSTMSPIR</sequence>
<dbReference type="RefSeq" id="XP_029234323.1">
    <property type="nucleotide sequence ID" value="XM_029385822.1"/>
</dbReference>
<proteinExistence type="predicted"/>
<dbReference type="Proteomes" id="UP000283634">
    <property type="component" value="Unassembled WGS sequence"/>
</dbReference>
<reference evidence="1 2" key="1">
    <citation type="journal article" date="2018" name="BMC Genomics">
        <title>Genomic comparison of Trypanosoma conorhini and Trypanosoma rangeli to Trypanosoma cruzi strains of high and low virulence.</title>
        <authorList>
            <person name="Bradwell K.R."/>
            <person name="Koparde V.N."/>
            <person name="Matveyev A.V."/>
            <person name="Serrano M.G."/>
            <person name="Alves J.M."/>
            <person name="Parikh H."/>
            <person name="Huang B."/>
            <person name="Lee V."/>
            <person name="Espinosa-Alvarez O."/>
            <person name="Ortiz P.A."/>
            <person name="Costa-Martins A.G."/>
            <person name="Teixeira M.M."/>
            <person name="Buck G.A."/>
        </authorList>
    </citation>
    <scope>NUCLEOTIDE SEQUENCE [LARGE SCALE GENOMIC DNA]</scope>
    <source>
        <strain evidence="1 2">AM80</strain>
    </source>
</reference>
<comment type="caution">
    <text evidence="1">The sequence shown here is derived from an EMBL/GenBank/DDBJ whole genome shotgun (WGS) entry which is preliminary data.</text>
</comment>
<keyword evidence="2" id="KW-1185">Reference proteome</keyword>
<feature type="non-terminal residue" evidence="1">
    <location>
        <position position="1"/>
    </location>
</feature>
<accession>A0A3R7R8K8</accession>
<dbReference type="EMBL" id="MKGL01000520">
    <property type="protein sequence ID" value="RNE97826.1"/>
    <property type="molecule type" value="Genomic_DNA"/>
</dbReference>
<dbReference type="GeneID" id="40333052"/>
<protein>
    <submittedName>
        <fullName evidence="1">Uncharacterized protein</fullName>
    </submittedName>
</protein>
<organism evidence="1 2">
    <name type="scientific">Trypanosoma rangeli</name>
    <dbReference type="NCBI Taxonomy" id="5698"/>
    <lineage>
        <taxon>Eukaryota</taxon>
        <taxon>Discoba</taxon>
        <taxon>Euglenozoa</taxon>
        <taxon>Kinetoplastea</taxon>
        <taxon>Metakinetoplastina</taxon>
        <taxon>Trypanosomatida</taxon>
        <taxon>Trypanosomatidae</taxon>
        <taxon>Trypanosoma</taxon>
        <taxon>Herpetosoma</taxon>
    </lineage>
</organism>